<feature type="signal peptide" evidence="1">
    <location>
        <begin position="1"/>
        <end position="25"/>
    </location>
</feature>
<dbReference type="EMBL" id="NQKI01000013">
    <property type="protein sequence ID" value="OZY59547.1"/>
    <property type="molecule type" value="Genomic_DNA"/>
</dbReference>
<protein>
    <recommendedName>
        <fullName evidence="4">Adhesin</fullName>
    </recommendedName>
</protein>
<evidence type="ECO:0000313" key="2">
    <source>
        <dbReference type="EMBL" id="OZY59547.1"/>
    </source>
</evidence>
<dbReference type="Proteomes" id="UP000215788">
    <property type="component" value="Unassembled WGS sequence"/>
</dbReference>
<gene>
    <name evidence="2" type="ORF">CJF39_10565</name>
</gene>
<accession>A0A266NC81</accession>
<organism evidence="2 3">
    <name type="scientific">Pseudomonas lundensis</name>
    <dbReference type="NCBI Taxonomy" id="86185"/>
    <lineage>
        <taxon>Bacteria</taxon>
        <taxon>Pseudomonadati</taxon>
        <taxon>Pseudomonadota</taxon>
        <taxon>Gammaproteobacteria</taxon>
        <taxon>Pseudomonadales</taxon>
        <taxon>Pseudomonadaceae</taxon>
        <taxon>Pseudomonas</taxon>
    </lineage>
</organism>
<name>A0A266NC81_9PSED</name>
<dbReference type="PROSITE" id="PS00430">
    <property type="entry name" value="TONB_DEPENDENT_REC_1"/>
    <property type="match status" value="1"/>
</dbReference>
<dbReference type="Gene3D" id="2.60.40.2040">
    <property type="entry name" value="CFA/I fimbrial subunit E, pilin domain"/>
    <property type="match status" value="1"/>
</dbReference>
<evidence type="ECO:0000256" key="1">
    <source>
        <dbReference type="SAM" id="SignalP"/>
    </source>
</evidence>
<sequence length="162" mass="17899">MRQLRLPAALLTAAALSMCTSFAYAARDEHRFDISVTIPTFDFYAIPADPEFLQHEQRMPWNLATATLDPLRTQFDMINSSDPMTARLGYEPVLSNGRSTFGLKVTFNKQVLTLSDTLVVSAADAYHGIRVPVRIDALPPAAGFEPGDYYGSVQLIFDTTPP</sequence>
<dbReference type="AlphaFoldDB" id="A0A266NC81"/>
<comment type="caution">
    <text evidence="2">The sequence shown here is derived from an EMBL/GenBank/DDBJ whole genome shotgun (WGS) entry which is preliminary data.</text>
</comment>
<proteinExistence type="predicted"/>
<dbReference type="RefSeq" id="WP_094993374.1">
    <property type="nucleotide sequence ID" value="NZ_NQKI01000013.1"/>
</dbReference>
<evidence type="ECO:0008006" key="4">
    <source>
        <dbReference type="Google" id="ProtNLM"/>
    </source>
</evidence>
<dbReference type="OrthoDB" id="6631372at2"/>
<feature type="chain" id="PRO_5012379417" description="Adhesin" evidence="1">
    <location>
        <begin position="26"/>
        <end position="162"/>
    </location>
</feature>
<keyword evidence="1" id="KW-0732">Signal</keyword>
<dbReference type="InterPro" id="IPR010916">
    <property type="entry name" value="TonB_box_CS"/>
</dbReference>
<reference evidence="2 3" key="1">
    <citation type="submission" date="2017-08" db="EMBL/GenBank/DDBJ databases">
        <title>Genomic and metabolic characterisation of spoilage-associated Pseudomonas species.</title>
        <authorList>
            <person name="Stanborough T."/>
            <person name="Fegan N."/>
            <person name="Powell S.M."/>
            <person name="Singh T."/>
            <person name="Tamplin M.L."/>
            <person name="Chandry P.S."/>
        </authorList>
    </citation>
    <scope>NUCLEOTIDE SEQUENCE [LARGE SCALE GENOMIC DNA]</scope>
    <source>
        <strain evidence="2 3">L1802</strain>
    </source>
</reference>
<evidence type="ECO:0000313" key="3">
    <source>
        <dbReference type="Proteomes" id="UP000215788"/>
    </source>
</evidence>